<sequence length="108" mass="11913">MERPGAKVCFTYNDELCCSSITFTGKHQNRSVPLLCGPVGSWSTERLCSVDQLETGLQSESALWTSWKLVYTVTLLCGPVGSWSTERLCSVDQLEAGSSLLIDLQVHR</sequence>
<comment type="caution">
    <text evidence="1">The sequence shown here is derived from an EMBL/GenBank/DDBJ whole genome shotgun (WGS) entry which is preliminary data.</text>
</comment>
<proteinExistence type="predicted"/>
<name>A0A9N7UGA7_PLEPL</name>
<dbReference type="AlphaFoldDB" id="A0A9N7UGA7"/>
<evidence type="ECO:0000313" key="2">
    <source>
        <dbReference type="Proteomes" id="UP001153269"/>
    </source>
</evidence>
<accession>A0A9N7UGA7</accession>
<keyword evidence="2" id="KW-1185">Reference proteome</keyword>
<protein>
    <submittedName>
        <fullName evidence="1">Uncharacterized protein</fullName>
    </submittedName>
</protein>
<gene>
    <name evidence="1" type="ORF">PLEPLA_LOCUS19525</name>
</gene>
<dbReference type="Proteomes" id="UP001153269">
    <property type="component" value="Unassembled WGS sequence"/>
</dbReference>
<evidence type="ECO:0000313" key="1">
    <source>
        <dbReference type="EMBL" id="CAB1431468.1"/>
    </source>
</evidence>
<reference evidence="1" key="1">
    <citation type="submission" date="2020-03" db="EMBL/GenBank/DDBJ databases">
        <authorList>
            <person name="Weist P."/>
        </authorList>
    </citation>
    <scope>NUCLEOTIDE SEQUENCE</scope>
</reference>
<organism evidence="1 2">
    <name type="scientific">Pleuronectes platessa</name>
    <name type="common">European plaice</name>
    <dbReference type="NCBI Taxonomy" id="8262"/>
    <lineage>
        <taxon>Eukaryota</taxon>
        <taxon>Metazoa</taxon>
        <taxon>Chordata</taxon>
        <taxon>Craniata</taxon>
        <taxon>Vertebrata</taxon>
        <taxon>Euteleostomi</taxon>
        <taxon>Actinopterygii</taxon>
        <taxon>Neopterygii</taxon>
        <taxon>Teleostei</taxon>
        <taxon>Neoteleostei</taxon>
        <taxon>Acanthomorphata</taxon>
        <taxon>Carangaria</taxon>
        <taxon>Pleuronectiformes</taxon>
        <taxon>Pleuronectoidei</taxon>
        <taxon>Pleuronectidae</taxon>
        <taxon>Pleuronectes</taxon>
    </lineage>
</organism>
<dbReference type="EMBL" id="CADEAL010001339">
    <property type="protein sequence ID" value="CAB1431468.1"/>
    <property type="molecule type" value="Genomic_DNA"/>
</dbReference>